<dbReference type="PROSITE" id="PS50011">
    <property type="entry name" value="PROTEIN_KINASE_DOM"/>
    <property type="match status" value="1"/>
</dbReference>
<dbReference type="InterPro" id="IPR011009">
    <property type="entry name" value="Kinase-like_dom_sf"/>
</dbReference>
<keyword evidence="1" id="KW-0723">Serine/threonine-protein kinase</keyword>
<dbReference type="Gene3D" id="3.30.200.20">
    <property type="entry name" value="Phosphorylase Kinase, domain 1"/>
    <property type="match status" value="2"/>
</dbReference>
<evidence type="ECO:0000313" key="9">
    <source>
        <dbReference type="EMBL" id="KOO34293.1"/>
    </source>
</evidence>
<dbReference type="SMART" id="SM00220">
    <property type="entry name" value="S_TKc"/>
    <property type="match status" value="1"/>
</dbReference>
<sequence>MEAPPSSLVISDFEALRVLGQGGSAEVVLVRHSSNGKLFALKVVSKAALGSARAIQRVEQESVLLKQIVHPYIVRLHYAFEDHSHFYQALDFVGGGDLFSHLQVHGPLATEAARLVLAQMTHAIEHLHREHGIIYRDLKPENVLLGLDGHAVLADFGTAKRLLGSSSFGGSTSISARSQVGTPEYMAPEVLRGASYTFAVDWWAIGVLLYEMLPTGRVLPAQYGAHRWRGTAAGSGAGRAQVFYAVLRAYSALCEEVLQLVERQVWHESGGSLWASSISKFARLKESTAYMRGFLTGVIALPERAVPALPPRAFADLVICASNQKAYQDSLRTSAPPRLLQLMAKGFTIENPELAQAHLRLMTEFDLHAIRTALTVRRCWDLYTEHVDKLQAIEAAVLAELTAAVPSAFAGSAPAGAHHDAPGEPTPITTLTSLPAGWPLSPTVGRRGRCDLTEDCPVDWRISLDDLVLHRRIGGGAMGATYLAAWEGVAVAVKVACSGVAGMAGWRAEVAALTRLR</sequence>
<evidence type="ECO:0000256" key="1">
    <source>
        <dbReference type="ARBA" id="ARBA00022527"/>
    </source>
</evidence>
<dbReference type="OrthoDB" id="63267at2759"/>
<evidence type="ECO:0000256" key="6">
    <source>
        <dbReference type="ARBA" id="ARBA00022840"/>
    </source>
</evidence>
<evidence type="ECO:0000256" key="2">
    <source>
        <dbReference type="ARBA" id="ARBA00022553"/>
    </source>
</evidence>
<keyword evidence="2" id="KW-0597">Phosphoprotein</keyword>
<keyword evidence="10" id="KW-1185">Reference proteome</keyword>
<name>A0A0M0K7C2_9EUKA</name>
<dbReference type="InterPro" id="IPR017441">
    <property type="entry name" value="Protein_kinase_ATP_BS"/>
</dbReference>
<evidence type="ECO:0000259" key="8">
    <source>
        <dbReference type="PROSITE" id="PS50011"/>
    </source>
</evidence>
<feature type="binding site" evidence="7">
    <location>
        <position position="494"/>
    </location>
    <ligand>
        <name>ATP</name>
        <dbReference type="ChEBI" id="CHEBI:30616"/>
    </ligand>
</feature>
<dbReference type="InterPro" id="IPR000719">
    <property type="entry name" value="Prot_kinase_dom"/>
</dbReference>
<keyword evidence="4 7" id="KW-0547">Nucleotide-binding</keyword>
<dbReference type="GO" id="GO:0005524">
    <property type="term" value="F:ATP binding"/>
    <property type="evidence" value="ECO:0007669"/>
    <property type="project" value="UniProtKB-UniRule"/>
</dbReference>
<keyword evidence="5 9" id="KW-0418">Kinase</keyword>
<evidence type="ECO:0000256" key="3">
    <source>
        <dbReference type="ARBA" id="ARBA00022679"/>
    </source>
</evidence>
<keyword evidence="6 7" id="KW-0067">ATP-binding</keyword>
<feature type="binding site" evidence="7">
    <location>
        <position position="42"/>
    </location>
    <ligand>
        <name>ATP</name>
        <dbReference type="ChEBI" id="CHEBI:30616"/>
    </ligand>
</feature>
<proteinExistence type="predicted"/>
<dbReference type="InterPro" id="IPR008271">
    <property type="entry name" value="Ser/Thr_kinase_AS"/>
</dbReference>
<organism evidence="9 10">
    <name type="scientific">Chrysochromulina tobinii</name>
    <dbReference type="NCBI Taxonomy" id="1460289"/>
    <lineage>
        <taxon>Eukaryota</taxon>
        <taxon>Haptista</taxon>
        <taxon>Haptophyta</taxon>
        <taxon>Prymnesiophyceae</taxon>
        <taxon>Prymnesiales</taxon>
        <taxon>Chrysochromulinaceae</taxon>
        <taxon>Chrysochromulina</taxon>
    </lineage>
</organism>
<dbReference type="InterPro" id="IPR045270">
    <property type="entry name" value="STKc_AGC"/>
</dbReference>
<feature type="domain" description="Protein kinase" evidence="8">
    <location>
        <begin position="13"/>
        <end position="291"/>
    </location>
</feature>
<accession>A0A0M0K7C2</accession>
<evidence type="ECO:0000313" key="10">
    <source>
        <dbReference type="Proteomes" id="UP000037460"/>
    </source>
</evidence>
<dbReference type="SUPFAM" id="SSF56112">
    <property type="entry name" value="Protein kinase-like (PK-like)"/>
    <property type="match status" value="2"/>
</dbReference>
<dbReference type="GO" id="GO:0004674">
    <property type="term" value="F:protein serine/threonine kinase activity"/>
    <property type="evidence" value="ECO:0007669"/>
    <property type="project" value="UniProtKB-KW"/>
</dbReference>
<dbReference type="PROSITE" id="PS00107">
    <property type="entry name" value="PROTEIN_KINASE_ATP"/>
    <property type="match status" value="2"/>
</dbReference>
<dbReference type="PROSITE" id="PS00108">
    <property type="entry name" value="PROTEIN_KINASE_ST"/>
    <property type="match status" value="1"/>
</dbReference>
<gene>
    <name evidence="9" type="ORF">Ctob_009337</name>
</gene>
<dbReference type="Proteomes" id="UP000037460">
    <property type="component" value="Unassembled WGS sequence"/>
</dbReference>
<dbReference type="EMBL" id="JWZX01001268">
    <property type="protein sequence ID" value="KOO34293.1"/>
    <property type="molecule type" value="Genomic_DNA"/>
</dbReference>
<dbReference type="PANTHER" id="PTHR24351">
    <property type="entry name" value="RIBOSOMAL PROTEIN S6 KINASE"/>
    <property type="match status" value="1"/>
</dbReference>
<evidence type="ECO:0000256" key="7">
    <source>
        <dbReference type="PROSITE-ProRule" id="PRU10141"/>
    </source>
</evidence>
<dbReference type="CDD" id="cd05123">
    <property type="entry name" value="STKc_AGC"/>
    <property type="match status" value="1"/>
</dbReference>
<dbReference type="Gene3D" id="1.10.510.10">
    <property type="entry name" value="Transferase(Phosphotransferase) domain 1"/>
    <property type="match status" value="1"/>
</dbReference>
<comment type="caution">
    <text evidence="9">The sequence shown here is derived from an EMBL/GenBank/DDBJ whole genome shotgun (WGS) entry which is preliminary data.</text>
</comment>
<protein>
    <submittedName>
        <fullName evidence="9">Protein kinase 2</fullName>
    </submittedName>
</protein>
<evidence type="ECO:0000256" key="5">
    <source>
        <dbReference type="ARBA" id="ARBA00022777"/>
    </source>
</evidence>
<keyword evidence="3" id="KW-0808">Transferase</keyword>
<evidence type="ECO:0000256" key="4">
    <source>
        <dbReference type="ARBA" id="ARBA00022741"/>
    </source>
</evidence>
<dbReference type="Pfam" id="PF00069">
    <property type="entry name" value="Pkinase"/>
    <property type="match status" value="1"/>
</dbReference>
<dbReference type="AlphaFoldDB" id="A0A0M0K7C2"/>
<reference evidence="10" key="1">
    <citation type="journal article" date="2015" name="PLoS Genet.">
        <title>Genome Sequence and Transcriptome Analyses of Chrysochromulina tobin: Metabolic Tools for Enhanced Algal Fitness in the Prominent Order Prymnesiales (Haptophyceae).</title>
        <authorList>
            <person name="Hovde B.T."/>
            <person name="Deodato C.R."/>
            <person name="Hunsperger H.M."/>
            <person name="Ryken S.A."/>
            <person name="Yost W."/>
            <person name="Jha R.K."/>
            <person name="Patterson J."/>
            <person name="Monnat R.J. Jr."/>
            <person name="Barlow S.B."/>
            <person name="Starkenburg S.R."/>
            <person name="Cattolico R.A."/>
        </authorList>
    </citation>
    <scope>NUCLEOTIDE SEQUENCE</scope>
    <source>
        <strain evidence="10">CCMP291</strain>
    </source>
</reference>